<keyword evidence="2" id="KW-0812">Transmembrane</keyword>
<evidence type="ECO:0000313" key="4">
    <source>
        <dbReference type="Proteomes" id="UP000008281"/>
    </source>
</evidence>
<name>E3MPJ2_CAERE</name>
<feature type="compositionally biased region" description="Acidic residues" evidence="1">
    <location>
        <begin position="82"/>
        <end position="94"/>
    </location>
</feature>
<evidence type="ECO:0000256" key="1">
    <source>
        <dbReference type="SAM" id="MobiDB-lite"/>
    </source>
</evidence>
<feature type="transmembrane region" description="Helical" evidence="2">
    <location>
        <begin position="24"/>
        <end position="48"/>
    </location>
</feature>
<feature type="region of interest" description="Disordered" evidence="1">
    <location>
        <begin position="73"/>
        <end position="94"/>
    </location>
</feature>
<evidence type="ECO:0000313" key="3">
    <source>
        <dbReference type="EMBL" id="EFP06535.1"/>
    </source>
</evidence>
<dbReference type="GeneID" id="9813776"/>
<organism evidence="4">
    <name type="scientific">Caenorhabditis remanei</name>
    <name type="common">Caenorhabditis vulgaris</name>
    <dbReference type="NCBI Taxonomy" id="31234"/>
    <lineage>
        <taxon>Eukaryota</taxon>
        <taxon>Metazoa</taxon>
        <taxon>Ecdysozoa</taxon>
        <taxon>Nematoda</taxon>
        <taxon>Chromadorea</taxon>
        <taxon>Rhabditida</taxon>
        <taxon>Rhabditina</taxon>
        <taxon>Rhabditomorpha</taxon>
        <taxon>Rhabditoidea</taxon>
        <taxon>Rhabditidae</taxon>
        <taxon>Peloderinae</taxon>
        <taxon>Caenorhabditis</taxon>
    </lineage>
</organism>
<keyword evidence="4" id="KW-1185">Reference proteome</keyword>
<dbReference type="Proteomes" id="UP000008281">
    <property type="component" value="Unassembled WGS sequence"/>
</dbReference>
<proteinExistence type="predicted"/>
<protein>
    <submittedName>
        <fullName evidence="3">Uncharacterized protein</fullName>
    </submittedName>
</protein>
<sequence length="94" mass="10867">MSNAIISPNEIAKIGFWWLIFFKLFGYIVSFGCIYAFYQCISFCFAPAQKRARNRIYRKLTKRIPGKLRSVMVAQEAGKESSDDEEESGEERIV</sequence>
<accession>E3MPJ2</accession>
<dbReference type="KEGG" id="crq:GCK72_026144"/>
<gene>
    <name evidence="3" type="ORF">CRE_08343</name>
</gene>
<dbReference type="HOGENOM" id="CLU_2388327_0_0_1"/>
<dbReference type="RefSeq" id="XP_003101959.2">
    <property type="nucleotide sequence ID" value="XM_003101911.2"/>
</dbReference>
<evidence type="ECO:0000256" key="2">
    <source>
        <dbReference type="SAM" id="Phobius"/>
    </source>
</evidence>
<dbReference type="EMBL" id="DS268463">
    <property type="protein sequence ID" value="EFP06535.1"/>
    <property type="molecule type" value="Genomic_DNA"/>
</dbReference>
<dbReference type="AlphaFoldDB" id="E3MPJ2"/>
<keyword evidence="2" id="KW-1133">Transmembrane helix</keyword>
<dbReference type="CTD" id="9813776"/>
<keyword evidence="2" id="KW-0472">Membrane</keyword>
<reference evidence="3" key="1">
    <citation type="submission" date="2007-07" db="EMBL/GenBank/DDBJ databases">
        <title>PCAP assembly of the Caenorhabditis remanei genome.</title>
        <authorList>
            <consortium name="The Caenorhabditis remanei Sequencing Consortium"/>
            <person name="Wilson R.K."/>
        </authorList>
    </citation>
    <scope>NUCLEOTIDE SEQUENCE [LARGE SCALE GENOMIC DNA]</scope>
    <source>
        <strain evidence="3">PB4641</strain>
    </source>
</reference>